<dbReference type="InterPro" id="IPR009056">
    <property type="entry name" value="Cyt_c-like_dom"/>
</dbReference>
<name>A0A4V6RX58_9RHOO</name>
<keyword evidence="3 6" id="KW-0479">Metal-binding</keyword>
<dbReference type="InterPro" id="IPR050597">
    <property type="entry name" value="Cytochrome_c_Oxidase_Subunit"/>
</dbReference>
<dbReference type="SUPFAM" id="SSF46626">
    <property type="entry name" value="Cytochrome c"/>
    <property type="match status" value="2"/>
</dbReference>
<dbReference type="GO" id="GO:0020037">
    <property type="term" value="F:heme binding"/>
    <property type="evidence" value="ECO:0007669"/>
    <property type="project" value="InterPro"/>
</dbReference>
<proteinExistence type="predicted"/>
<evidence type="ECO:0000256" key="1">
    <source>
        <dbReference type="ARBA" id="ARBA00022448"/>
    </source>
</evidence>
<evidence type="ECO:0000256" key="4">
    <source>
        <dbReference type="ARBA" id="ARBA00022982"/>
    </source>
</evidence>
<organism evidence="9 10">
    <name type="scientific">Pseudothauera nasutitermitis</name>
    <dbReference type="NCBI Taxonomy" id="2565930"/>
    <lineage>
        <taxon>Bacteria</taxon>
        <taxon>Pseudomonadati</taxon>
        <taxon>Pseudomonadota</taxon>
        <taxon>Betaproteobacteria</taxon>
        <taxon>Rhodocyclales</taxon>
        <taxon>Zoogloeaceae</taxon>
        <taxon>Pseudothauera</taxon>
    </lineage>
</organism>
<gene>
    <name evidence="9" type="ORF">E6C76_16240</name>
</gene>
<feature type="chain" id="PRO_5020387640" evidence="7">
    <location>
        <begin position="31"/>
        <end position="217"/>
    </location>
</feature>
<keyword evidence="4" id="KW-0249">Electron transport</keyword>
<protein>
    <submittedName>
        <fullName evidence="9">C-type cytochrome</fullName>
    </submittedName>
</protein>
<evidence type="ECO:0000256" key="5">
    <source>
        <dbReference type="ARBA" id="ARBA00023004"/>
    </source>
</evidence>
<keyword evidence="10" id="KW-1185">Reference proteome</keyword>
<feature type="signal peptide" evidence="7">
    <location>
        <begin position="1"/>
        <end position="30"/>
    </location>
</feature>
<dbReference type="Gene3D" id="1.10.760.10">
    <property type="entry name" value="Cytochrome c-like domain"/>
    <property type="match status" value="2"/>
</dbReference>
<evidence type="ECO:0000259" key="8">
    <source>
        <dbReference type="PROSITE" id="PS51007"/>
    </source>
</evidence>
<accession>A0A4V6RX58</accession>
<keyword evidence="1" id="KW-0813">Transport</keyword>
<feature type="domain" description="Cytochrome c" evidence="8">
    <location>
        <begin position="43"/>
        <end position="128"/>
    </location>
</feature>
<feature type="domain" description="Cytochrome c" evidence="8">
    <location>
        <begin position="137"/>
        <end position="217"/>
    </location>
</feature>
<evidence type="ECO:0000256" key="3">
    <source>
        <dbReference type="ARBA" id="ARBA00022723"/>
    </source>
</evidence>
<dbReference type="PANTHER" id="PTHR33751:SF9">
    <property type="entry name" value="CYTOCHROME C4"/>
    <property type="match status" value="1"/>
</dbReference>
<dbReference type="OrthoDB" id="5295860at2"/>
<comment type="caution">
    <text evidence="9">The sequence shown here is derived from an EMBL/GenBank/DDBJ whole genome shotgun (WGS) entry which is preliminary data.</text>
</comment>
<evidence type="ECO:0000313" key="9">
    <source>
        <dbReference type="EMBL" id="THF62819.1"/>
    </source>
</evidence>
<evidence type="ECO:0000256" key="7">
    <source>
        <dbReference type="SAM" id="SignalP"/>
    </source>
</evidence>
<dbReference type="AlphaFoldDB" id="A0A4V6RX58"/>
<evidence type="ECO:0000313" key="10">
    <source>
        <dbReference type="Proteomes" id="UP000308430"/>
    </source>
</evidence>
<evidence type="ECO:0000256" key="2">
    <source>
        <dbReference type="ARBA" id="ARBA00022617"/>
    </source>
</evidence>
<dbReference type="Proteomes" id="UP000308430">
    <property type="component" value="Unassembled WGS sequence"/>
</dbReference>
<dbReference type="InterPro" id="IPR036909">
    <property type="entry name" value="Cyt_c-like_dom_sf"/>
</dbReference>
<sequence>MRISWSRACTSFVRYLTVFGLAAVATTASSADRAADLVNKSRSDAALQETLVAEGRKAAFFCANCHGDAGISRFTNVPNLAGQHPDYVLTQIEAFLSGARKDEFMQGLMRVLNEREKAAIALMYSSMPVIPATEPGPRAASGGQHFQQLCARCHQTDAHGGKDFPRLAGQQPDYLRLSLKRYLTMSGERFYPPMTAAVAQLGAQNIDAMVEFLSSQP</sequence>
<dbReference type="GO" id="GO:0009055">
    <property type="term" value="F:electron transfer activity"/>
    <property type="evidence" value="ECO:0007669"/>
    <property type="project" value="InterPro"/>
</dbReference>
<dbReference type="GO" id="GO:0046872">
    <property type="term" value="F:metal ion binding"/>
    <property type="evidence" value="ECO:0007669"/>
    <property type="project" value="UniProtKB-KW"/>
</dbReference>
<keyword evidence="2 6" id="KW-0349">Heme</keyword>
<reference evidence="9 10" key="1">
    <citation type="submission" date="2019-04" db="EMBL/GenBank/DDBJ databases">
        <title>Azoarcus nasutitermitis sp. nov. isolated from termite nest.</title>
        <authorList>
            <person name="Lin S.-Y."/>
            <person name="Hameed A."/>
            <person name="Hsu Y.-H."/>
            <person name="Young C.-C."/>
        </authorList>
    </citation>
    <scope>NUCLEOTIDE SEQUENCE [LARGE SCALE GENOMIC DNA]</scope>
    <source>
        <strain evidence="9 10">CC-YHH838</strain>
    </source>
</reference>
<dbReference type="PROSITE" id="PS51007">
    <property type="entry name" value="CYTC"/>
    <property type="match status" value="2"/>
</dbReference>
<dbReference type="EMBL" id="SSOC01000006">
    <property type="protein sequence ID" value="THF62819.1"/>
    <property type="molecule type" value="Genomic_DNA"/>
</dbReference>
<dbReference type="PANTHER" id="PTHR33751">
    <property type="entry name" value="CBB3-TYPE CYTOCHROME C OXIDASE SUBUNIT FIXP"/>
    <property type="match status" value="1"/>
</dbReference>
<evidence type="ECO:0000256" key="6">
    <source>
        <dbReference type="PROSITE-ProRule" id="PRU00433"/>
    </source>
</evidence>
<dbReference type="RefSeq" id="WP_136349300.1">
    <property type="nucleotide sequence ID" value="NZ_SSOC01000006.1"/>
</dbReference>
<keyword evidence="5 6" id="KW-0408">Iron</keyword>
<keyword evidence="7" id="KW-0732">Signal</keyword>
<dbReference type="Pfam" id="PF00034">
    <property type="entry name" value="Cytochrom_C"/>
    <property type="match status" value="1"/>
</dbReference>